<dbReference type="InterPro" id="IPR010613">
    <property type="entry name" value="PES"/>
</dbReference>
<evidence type="ECO:0000313" key="7">
    <source>
        <dbReference type="EMBL" id="CAD9770496.1"/>
    </source>
</evidence>
<protein>
    <recommendedName>
        <fullName evidence="6">BRCT domain-containing protein</fullName>
    </recommendedName>
</protein>
<evidence type="ECO:0000256" key="4">
    <source>
        <dbReference type="ARBA" id="ARBA00023242"/>
    </source>
</evidence>
<sequence>MEDAEDFGDAQEGDEESREVCIFSGLTFLLGREVPQDSLEFVILAGGGNVLRGSEITTEEAASEIITHEIIDRPSQKRKLFSREYAQPQWVYDSFNVRALLPLQHYKPGVKLPPHLSPFVDDEKEGYIPKQREVLRSWGGKVGGEPPVDEAEEGPKEVDENDERELAKIMMTGKTKRLYDTMKRVEGKKDAKNENLRIKRQRLEEKEEA</sequence>
<organism evidence="7">
    <name type="scientific">Lotharella oceanica</name>
    <dbReference type="NCBI Taxonomy" id="641309"/>
    <lineage>
        <taxon>Eukaryota</taxon>
        <taxon>Sar</taxon>
        <taxon>Rhizaria</taxon>
        <taxon>Cercozoa</taxon>
        <taxon>Chlorarachniophyceae</taxon>
        <taxon>Lotharella</taxon>
    </lineage>
</organism>
<dbReference type="SUPFAM" id="SSF52113">
    <property type="entry name" value="BRCT domain"/>
    <property type="match status" value="1"/>
</dbReference>
<feature type="domain" description="BRCT" evidence="6">
    <location>
        <begin position="18"/>
        <end position="108"/>
    </location>
</feature>
<dbReference type="GO" id="GO:0003723">
    <property type="term" value="F:RNA binding"/>
    <property type="evidence" value="ECO:0007669"/>
    <property type="project" value="TreeGrafter"/>
</dbReference>
<evidence type="ECO:0000259" key="6">
    <source>
        <dbReference type="PROSITE" id="PS50172"/>
    </source>
</evidence>
<evidence type="ECO:0000256" key="2">
    <source>
        <dbReference type="ARBA" id="ARBA00022517"/>
    </source>
</evidence>
<dbReference type="GO" id="GO:0000463">
    <property type="term" value="P:maturation of LSU-rRNA from tricistronic rRNA transcript (SSU-rRNA, 5.8S rRNA, LSU-rRNA)"/>
    <property type="evidence" value="ECO:0007669"/>
    <property type="project" value="TreeGrafter"/>
</dbReference>
<keyword evidence="2" id="KW-0690">Ribosome biogenesis</keyword>
<keyword evidence="3" id="KW-0698">rRNA processing</keyword>
<dbReference type="PANTHER" id="PTHR12221">
    <property type="entry name" value="PESCADILLO - RELATED"/>
    <property type="match status" value="1"/>
</dbReference>
<dbReference type="PROSITE" id="PS50172">
    <property type="entry name" value="BRCT"/>
    <property type="match status" value="1"/>
</dbReference>
<evidence type="ECO:0000256" key="5">
    <source>
        <dbReference type="SAM" id="MobiDB-lite"/>
    </source>
</evidence>
<dbReference type="InterPro" id="IPR001357">
    <property type="entry name" value="BRCT_dom"/>
</dbReference>
<feature type="region of interest" description="Disordered" evidence="5">
    <location>
        <begin position="138"/>
        <end position="162"/>
    </location>
</feature>
<dbReference type="AlphaFoldDB" id="A0A7S2TV49"/>
<evidence type="ECO:0000256" key="3">
    <source>
        <dbReference type="ARBA" id="ARBA00022552"/>
    </source>
</evidence>
<gene>
    <name evidence="7" type="ORF">LSP00402_LOCUS14482</name>
</gene>
<dbReference type="EMBL" id="HBHP01023272">
    <property type="protein sequence ID" value="CAD9770496.1"/>
    <property type="molecule type" value="Transcribed_RNA"/>
</dbReference>
<evidence type="ECO:0000256" key="1">
    <source>
        <dbReference type="ARBA" id="ARBA00004123"/>
    </source>
</evidence>
<proteinExistence type="predicted"/>
<dbReference type="Gene3D" id="3.40.50.10190">
    <property type="entry name" value="BRCT domain"/>
    <property type="match status" value="1"/>
</dbReference>
<name>A0A7S2TV49_9EUKA</name>
<comment type="subcellular location">
    <subcellularLocation>
        <location evidence="1">Nucleus</location>
    </subcellularLocation>
</comment>
<keyword evidence="4" id="KW-0539">Nucleus</keyword>
<accession>A0A7S2TV49</accession>
<dbReference type="GO" id="GO:0070545">
    <property type="term" value="C:PeBoW complex"/>
    <property type="evidence" value="ECO:0007669"/>
    <property type="project" value="TreeGrafter"/>
</dbReference>
<dbReference type="InterPro" id="IPR036420">
    <property type="entry name" value="BRCT_dom_sf"/>
</dbReference>
<dbReference type="CDD" id="cd17709">
    <property type="entry name" value="BRCT_pescadillo_like"/>
    <property type="match status" value="1"/>
</dbReference>
<dbReference type="PANTHER" id="PTHR12221:SF6">
    <property type="entry name" value="PESCADILLO HOMOLOG"/>
    <property type="match status" value="1"/>
</dbReference>
<feature type="region of interest" description="Disordered" evidence="5">
    <location>
        <begin position="186"/>
        <end position="209"/>
    </location>
</feature>
<reference evidence="7" key="1">
    <citation type="submission" date="2021-01" db="EMBL/GenBank/DDBJ databases">
        <authorList>
            <person name="Corre E."/>
            <person name="Pelletier E."/>
            <person name="Niang G."/>
            <person name="Scheremetjew M."/>
            <person name="Finn R."/>
            <person name="Kale V."/>
            <person name="Holt S."/>
            <person name="Cochrane G."/>
            <person name="Meng A."/>
            <person name="Brown T."/>
            <person name="Cohen L."/>
        </authorList>
    </citation>
    <scope>NUCLEOTIDE SEQUENCE</scope>
    <source>
        <strain evidence="7">CCMP622</strain>
    </source>
</reference>